<feature type="coiled-coil region" evidence="1">
    <location>
        <begin position="114"/>
        <end position="141"/>
    </location>
</feature>
<sequence>MSKKHPAIKVASAKEGFRRAGHVFGIVPKTIALAALHPDAHAAIVADKSLVVVDTAIHLSDEEAAALPHHDADHVIAALANADTLTLDVSEDDAKRALALADIEAELAQREASIKLREGDLKAAEDEFEAAEADLKRRIAEFDERHAGLVTRESDLLARIQAFEAEQEAAKSGGKSAQSAGKKS</sequence>
<dbReference type="Proteomes" id="UP000067711">
    <property type="component" value="Chromosome 1"/>
</dbReference>
<accession>A0A1B4FYB0</accession>
<name>A0A1B4FYB0_9BURK</name>
<gene>
    <name evidence="2" type="ORF">WS71_14640</name>
</gene>
<keyword evidence="1" id="KW-0175">Coiled coil</keyword>
<dbReference type="EMBL" id="CP013389">
    <property type="protein sequence ID" value="AOJ08659.1"/>
    <property type="molecule type" value="Genomic_DNA"/>
</dbReference>
<dbReference type="SUPFAM" id="SSF160059">
    <property type="entry name" value="PriA/YqbF domain"/>
    <property type="match status" value="1"/>
</dbReference>
<dbReference type="RefSeq" id="WP_066484115.1">
    <property type="nucleotide sequence ID" value="NZ_CP013389.1"/>
</dbReference>
<reference evidence="2 3" key="1">
    <citation type="submission" date="2015-12" db="EMBL/GenBank/DDBJ databases">
        <title>Diversity of Burkholderia near neighbor genomes.</title>
        <authorList>
            <person name="Sahl J."/>
            <person name="Wagner D."/>
            <person name="Keim P."/>
        </authorList>
    </citation>
    <scope>NUCLEOTIDE SEQUENCE [LARGE SCALE GENOMIC DNA]</scope>
    <source>
        <strain evidence="2 3">BDU8</strain>
    </source>
</reference>
<evidence type="ECO:0000256" key="1">
    <source>
        <dbReference type="SAM" id="Coils"/>
    </source>
</evidence>
<organism evidence="2 3">
    <name type="scientific">Burkholderia mayonis</name>
    <dbReference type="NCBI Taxonomy" id="1385591"/>
    <lineage>
        <taxon>Bacteria</taxon>
        <taxon>Pseudomonadati</taxon>
        <taxon>Pseudomonadota</taxon>
        <taxon>Betaproteobacteria</taxon>
        <taxon>Burkholderiales</taxon>
        <taxon>Burkholderiaceae</taxon>
        <taxon>Burkholderia</taxon>
        <taxon>pseudomallei group</taxon>
    </lineage>
</organism>
<dbReference type="AlphaFoldDB" id="A0A1B4FYB0"/>
<proteinExistence type="predicted"/>
<evidence type="ECO:0000313" key="2">
    <source>
        <dbReference type="EMBL" id="AOJ08659.1"/>
    </source>
</evidence>
<evidence type="ECO:0000313" key="3">
    <source>
        <dbReference type="Proteomes" id="UP000067711"/>
    </source>
</evidence>
<protein>
    <submittedName>
        <fullName evidence="2">Uncharacterized protein</fullName>
    </submittedName>
</protein>